<dbReference type="CDD" id="cd00565">
    <property type="entry name" value="Ubl_ThiS"/>
    <property type="match status" value="1"/>
</dbReference>
<dbReference type="InterPro" id="IPR016155">
    <property type="entry name" value="Mopterin_synth/thiamin_S_b"/>
</dbReference>
<protein>
    <submittedName>
        <fullName evidence="1">Sulfur carrier protein ThiS</fullName>
    </submittedName>
</protein>
<evidence type="ECO:0000313" key="2">
    <source>
        <dbReference type="Proteomes" id="UP001596472"/>
    </source>
</evidence>
<dbReference type="InterPro" id="IPR010035">
    <property type="entry name" value="Thi_S"/>
</dbReference>
<accession>A0ABW2L717</accession>
<dbReference type="Pfam" id="PF02597">
    <property type="entry name" value="ThiS"/>
    <property type="match status" value="1"/>
</dbReference>
<sequence length="67" mass="7037">MTLTINGTVRSFEASEITVDQLLHELDLAGKPVVVELNREAVLPGDYPSTPVSDGSELEIVTIAAGG</sequence>
<comment type="caution">
    <text evidence="1">The sequence shown here is derived from an EMBL/GenBank/DDBJ whole genome shotgun (WGS) entry which is preliminary data.</text>
</comment>
<organism evidence="1 2">
    <name type="scientific">Haloferula chungangensis</name>
    <dbReference type="NCBI Taxonomy" id="1048331"/>
    <lineage>
        <taxon>Bacteria</taxon>
        <taxon>Pseudomonadati</taxon>
        <taxon>Verrucomicrobiota</taxon>
        <taxon>Verrucomicrobiia</taxon>
        <taxon>Verrucomicrobiales</taxon>
        <taxon>Verrucomicrobiaceae</taxon>
        <taxon>Haloferula</taxon>
    </lineage>
</organism>
<evidence type="ECO:0000313" key="1">
    <source>
        <dbReference type="EMBL" id="MFC7337093.1"/>
    </source>
</evidence>
<name>A0ABW2L717_9BACT</name>
<dbReference type="Proteomes" id="UP001596472">
    <property type="component" value="Unassembled WGS sequence"/>
</dbReference>
<dbReference type="InterPro" id="IPR012675">
    <property type="entry name" value="Beta-grasp_dom_sf"/>
</dbReference>
<dbReference type="EMBL" id="JBHTBS010000003">
    <property type="protein sequence ID" value="MFC7337093.1"/>
    <property type="molecule type" value="Genomic_DNA"/>
</dbReference>
<proteinExistence type="predicted"/>
<dbReference type="SUPFAM" id="SSF54285">
    <property type="entry name" value="MoaD/ThiS"/>
    <property type="match status" value="1"/>
</dbReference>
<dbReference type="PANTHER" id="PTHR34472">
    <property type="entry name" value="SULFUR CARRIER PROTEIN THIS"/>
    <property type="match status" value="1"/>
</dbReference>
<gene>
    <name evidence="1" type="primary">thiS</name>
    <name evidence="1" type="ORF">ACFQY0_07885</name>
</gene>
<dbReference type="Gene3D" id="3.10.20.30">
    <property type="match status" value="1"/>
</dbReference>
<dbReference type="InterPro" id="IPR003749">
    <property type="entry name" value="ThiS/MoaD-like"/>
</dbReference>
<dbReference type="RefSeq" id="WP_379711081.1">
    <property type="nucleotide sequence ID" value="NZ_JBHTBS010000003.1"/>
</dbReference>
<keyword evidence="2" id="KW-1185">Reference proteome</keyword>
<reference evidence="2" key="1">
    <citation type="journal article" date="2019" name="Int. J. Syst. Evol. Microbiol.">
        <title>The Global Catalogue of Microorganisms (GCM) 10K type strain sequencing project: providing services to taxonomists for standard genome sequencing and annotation.</title>
        <authorList>
            <consortium name="The Broad Institute Genomics Platform"/>
            <consortium name="The Broad Institute Genome Sequencing Center for Infectious Disease"/>
            <person name="Wu L."/>
            <person name="Ma J."/>
        </authorList>
    </citation>
    <scope>NUCLEOTIDE SEQUENCE [LARGE SCALE GENOMIC DNA]</scope>
    <source>
        <strain evidence="2">CGMCC 4.1467</strain>
    </source>
</reference>
<dbReference type="PANTHER" id="PTHR34472:SF1">
    <property type="entry name" value="SULFUR CARRIER PROTEIN THIS"/>
    <property type="match status" value="1"/>
</dbReference>
<dbReference type="NCBIfam" id="TIGR01683">
    <property type="entry name" value="thiS"/>
    <property type="match status" value="1"/>
</dbReference>